<evidence type="ECO:0000313" key="7">
    <source>
        <dbReference type="Ensembl" id="ENSRNOP00000103328.1"/>
    </source>
</evidence>
<dbReference type="Proteomes" id="UP000002494">
    <property type="component" value="Chromosome 7"/>
</dbReference>
<evidence type="ECO:0000256" key="1">
    <source>
        <dbReference type="ARBA" id="ARBA00008020"/>
    </source>
</evidence>
<dbReference type="InterPro" id="IPR002194">
    <property type="entry name" value="Chaperonin_TCP-1_CS"/>
</dbReference>
<keyword evidence="8" id="KW-1185">Reference proteome</keyword>
<evidence type="ECO:0000256" key="4">
    <source>
        <dbReference type="ARBA" id="ARBA00023186"/>
    </source>
</evidence>
<dbReference type="InterPro" id="IPR002423">
    <property type="entry name" value="Cpn60/GroEL/TCP-1"/>
</dbReference>
<proteinExistence type="evidence at protein level"/>
<keyword evidence="9" id="KW-1267">Proteomics identification</keyword>
<dbReference type="PROSITE" id="PS00750">
    <property type="entry name" value="TCP1_1"/>
    <property type="match status" value="1"/>
</dbReference>
<protein>
    <submittedName>
        <fullName evidence="7">Chaperonin containing TCP1 subunit 2</fullName>
    </submittedName>
</protein>
<organism evidence="7 8">
    <name type="scientific">Rattus norvegicus</name>
    <name type="common">Rat</name>
    <dbReference type="NCBI Taxonomy" id="10116"/>
    <lineage>
        <taxon>Eukaryota</taxon>
        <taxon>Metazoa</taxon>
        <taxon>Chordata</taxon>
        <taxon>Craniata</taxon>
        <taxon>Vertebrata</taxon>
        <taxon>Euteleostomi</taxon>
        <taxon>Mammalia</taxon>
        <taxon>Eutheria</taxon>
        <taxon>Euarchontoglires</taxon>
        <taxon>Glires</taxon>
        <taxon>Rodentia</taxon>
        <taxon>Myomorpha</taxon>
        <taxon>Muroidea</taxon>
        <taxon>Muridae</taxon>
        <taxon>Murinae</taxon>
        <taxon>Rattus</taxon>
    </lineage>
</organism>
<gene>
    <name evidence="7" type="primary">Cct2</name>
</gene>
<keyword evidence="3 5" id="KW-0067">ATP-binding</keyword>
<evidence type="ECO:0000313" key="8">
    <source>
        <dbReference type="Proteomes" id="UP000002494"/>
    </source>
</evidence>
<keyword evidence="2 5" id="KW-0547">Nucleotide-binding</keyword>
<reference evidence="7" key="1">
    <citation type="submission" date="2024-01" db="EMBL/GenBank/DDBJ databases">
        <title>GRCr8: a new rat reference genome assembly contstructed from accurate long reads and long range scaffolding.</title>
        <authorList>
            <person name="Doris P.A."/>
            <person name="Kalbfleisch T."/>
            <person name="Li K."/>
            <person name="Howe K."/>
            <person name="Wood J."/>
        </authorList>
    </citation>
    <scope>NUCLEOTIDE SEQUENCE [LARGE SCALE GENOMIC DNA]</scope>
    <source>
        <strain evidence="7">Brown Norway</strain>
    </source>
</reference>
<dbReference type="PROSITE" id="PS00751">
    <property type="entry name" value="TCP1_2"/>
    <property type="match status" value="1"/>
</dbReference>
<dbReference type="InterPro" id="IPR027413">
    <property type="entry name" value="GROEL-like_equatorial_sf"/>
</dbReference>
<dbReference type="SUPFAM" id="SSF48592">
    <property type="entry name" value="GroEL equatorial domain-like"/>
    <property type="match status" value="1"/>
</dbReference>
<sequence length="180" mass="18770">MASLSLAPVNIFKAGADEERAETARLSSFIGAIAIGDLVKSTLGPKGMDKILLSSGRDASLMVTNDGATILKNIGVDNPAAKVLVDMSRVQDDEVGDGTTSVTVLAAELLRVRAAGNSTLVLGLWFEQSNPRLLLCACLLAGSGIFNCKKDPSTDHHCGLEGSHKGSKRGPAELSCGSWF</sequence>
<evidence type="ECO:0000256" key="6">
    <source>
        <dbReference type="SAM" id="MobiDB-lite"/>
    </source>
</evidence>
<reference evidence="7" key="3">
    <citation type="submission" date="2025-09" db="UniProtKB">
        <authorList>
            <consortium name="Ensembl"/>
        </authorList>
    </citation>
    <scope>IDENTIFICATION</scope>
    <source>
        <strain evidence="7">Brown Norway</strain>
    </source>
</reference>
<keyword evidence="4 5" id="KW-0143">Chaperone</keyword>
<evidence type="ECO:0000256" key="3">
    <source>
        <dbReference type="ARBA" id="ARBA00022840"/>
    </source>
</evidence>
<evidence type="ECO:0000256" key="2">
    <source>
        <dbReference type="ARBA" id="ARBA00022741"/>
    </source>
</evidence>
<dbReference type="PROSITE" id="PS00995">
    <property type="entry name" value="TCP1_3"/>
    <property type="match status" value="1"/>
</dbReference>
<evidence type="ECO:0000256" key="5">
    <source>
        <dbReference type="RuleBase" id="RU004187"/>
    </source>
</evidence>
<reference evidence="7" key="2">
    <citation type="submission" date="2025-08" db="UniProtKB">
        <authorList>
            <consortium name="Ensembl"/>
        </authorList>
    </citation>
    <scope>IDENTIFICATION</scope>
    <source>
        <strain evidence="7">Brown Norway</strain>
    </source>
</reference>
<dbReference type="Ensembl" id="ENSRNOT00000142592.1">
    <property type="protein sequence ID" value="ENSRNOP00000103328.1"/>
    <property type="gene ID" value="ENSRNOG00000021317.7"/>
</dbReference>
<accession>A0ABK0LIL5</accession>
<name>A0ABK0LIL5_RAT</name>
<feature type="region of interest" description="Disordered" evidence="6">
    <location>
        <begin position="159"/>
        <end position="180"/>
    </location>
</feature>
<dbReference type="PANTHER" id="PTHR11353">
    <property type="entry name" value="CHAPERONIN"/>
    <property type="match status" value="1"/>
</dbReference>
<evidence type="ECO:0007829" key="9">
    <source>
        <dbReference type="PeptideAtlas" id="A0ABK0LIL5"/>
    </source>
</evidence>
<dbReference type="Gene3D" id="1.10.560.10">
    <property type="entry name" value="GroEL-like equatorial domain"/>
    <property type="match status" value="1"/>
</dbReference>
<dbReference type="Pfam" id="PF00118">
    <property type="entry name" value="Cpn60_TCP1"/>
    <property type="match status" value="1"/>
</dbReference>
<dbReference type="InterPro" id="IPR017998">
    <property type="entry name" value="Chaperone_TCP-1"/>
</dbReference>
<comment type="similarity">
    <text evidence="1 5">Belongs to the TCP-1 chaperonin family.</text>
</comment>
<dbReference type="RGD" id="1359143">
    <property type="gene designation" value="Cct2"/>
</dbReference>
<dbReference type="PRINTS" id="PR00304">
    <property type="entry name" value="TCOMPLEXTCP1"/>
</dbReference>
<dbReference type="GeneTree" id="ENSGT00550000074930"/>